<dbReference type="EMBL" id="ML986499">
    <property type="protein sequence ID" value="KAF2275020.1"/>
    <property type="molecule type" value="Genomic_DNA"/>
</dbReference>
<keyword evidence="2" id="KW-1185">Reference proteome</keyword>
<reference evidence="1" key="1">
    <citation type="journal article" date="2020" name="Stud. Mycol.">
        <title>101 Dothideomycetes genomes: a test case for predicting lifestyles and emergence of pathogens.</title>
        <authorList>
            <person name="Haridas S."/>
            <person name="Albert R."/>
            <person name="Binder M."/>
            <person name="Bloem J."/>
            <person name="Labutti K."/>
            <person name="Salamov A."/>
            <person name="Andreopoulos B."/>
            <person name="Baker S."/>
            <person name="Barry K."/>
            <person name="Bills G."/>
            <person name="Bluhm B."/>
            <person name="Cannon C."/>
            <person name="Castanera R."/>
            <person name="Culley D."/>
            <person name="Daum C."/>
            <person name="Ezra D."/>
            <person name="Gonzalez J."/>
            <person name="Henrissat B."/>
            <person name="Kuo A."/>
            <person name="Liang C."/>
            <person name="Lipzen A."/>
            <person name="Lutzoni F."/>
            <person name="Magnuson J."/>
            <person name="Mondo S."/>
            <person name="Nolan M."/>
            <person name="Ohm R."/>
            <person name="Pangilinan J."/>
            <person name="Park H.-J."/>
            <person name="Ramirez L."/>
            <person name="Alfaro M."/>
            <person name="Sun H."/>
            <person name="Tritt A."/>
            <person name="Yoshinaga Y."/>
            <person name="Zwiers L.-H."/>
            <person name="Turgeon B."/>
            <person name="Goodwin S."/>
            <person name="Spatafora J."/>
            <person name="Crous P."/>
            <person name="Grigoriev I."/>
        </authorList>
    </citation>
    <scope>NUCLEOTIDE SEQUENCE</scope>
    <source>
        <strain evidence="1">CBS 379.55</strain>
    </source>
</reference>
<dbReference type="GeneID" id="54555586"/>
<evidence type="ECO:0000313" key="1">
    <source>
        <dbReference type="EMBL" id="KAF2275020.1"/>
    </source>
</evidence>
<dbReference type="SUPFAM" id="SSF63829">
    <property type="entry name" value="Calcium-dependent phosphotriesterase"/>
    <property type="match status" value="1"/>
</dbReference>
<dbReference type="Gene3D" id="2.120.10.30">
    <property type="entry name" value="TolB, C-terminal domain"/>
    <property type="match status" value="1"/>
</dbReference>
<gene>
    <name evidence="1" type="ORF">EI97DRAFT_494930</name>
</gene>
<dbReference type="InterPro" id="IPR011042">
    <property type="entry name" value="6-blade_b-propeller_TolB-like"/>
</dbReference>
<dbReference type="PANTHER" id="PTHR11799">
    <property type="entry name" value="PARAOXONASE"/>
    <property type="match status" value="1"/>
</dbReference>
<proteinExistence type="predicted"/>
<name>A0A6A6JEI2_WESOR</name>
<dbReference type="PANTHER" id="PTHR11799:SF30">
    <property type="entry name" value="SERUM PARAOXONASE_ARYLESTERASE 2"/>
    <property type="match status" value="1"/>
</dbReference>
<dbReference type="OrthoDB" id="5307922at2759"/>
<accession>A0A6A6JEI2</accession>
<dbReference type="Proteomes" id="UP000800097">
    <property type="component" value="Unassembled WGS sequence"/>
</dbReference>
<dbReference type="RefSeq" id="XP_033652559.1">
    <property type="nucleotide sequence ID" value="XM_033802411.1"/>
</dbReference>
<evidence type="ECO:0000313" key="2">
    <source>
        <dbReference type="Proteomes" id="UP000800097"/>
    </source>
</evidence>
<dbReference type="InterPro" id="IPR051288">
    <property type="entry name" value="Serum_paraoxonase/arylesterase"/>
</dbReference>
<sequence>MLGVPILNAISYTNRENALYHDSLGVLAGLSPWLYDRYQIFSHMMANRPGKLIEINAFKSHDVLFQDAIRNCEDVVLAEKGGIAILSCDAGRDNWNTVMGTFKSSPTLPNGAIHLLTYSTDPPSLRPLTLLDFPNAQDFHPLGLSWDPISSTLYVVNHAHNASVLEIFSPVDLAAGTATHSRTLKHPLLHAPNAILDLGAGRLIVSNDHSKWLMARRSKLLAQMETWSGIPGGSVVYIDTKDPRAEEKGKVLAWVPFANGVERLNKTTVVVGSSSMSGLYFYNITEEADGTVDLTPSGFVRTPVAVDNLSLEEKTGKLLVAGHPFAPALVDVAIRRGSCNSSDFDGEVSEKCKCNAPSWAAEWSEEGGLRVLYQGYAICGSTTAVRDGERRIGVVTGLYDRGIMVFKQ</sequence>
<dbReference type="AlphaFoldDB" id="A0A6A6JEI2"/>
<protein>
    <recommendedName>
        <fullName evidence="3">Calcium-dependent phosphotriesterase</fullName>
    </recommendedName>
</protein>
<organism evidence="1 2">
    <name type="scientific">Westerdykella ornata</name>
    <dbReference type="NCBI Taxonomy" id="318751"/>
    <lineage>
        <taxon>Eukaryota</taxon>
        <taxon>Fungi</taxon>
        <taxon>Dikarya</taxon>
        <taxon>Ascomycota</taxon>
        <taxon>Pezizomycotina</taxon>
        <taxon>Dothideomycetes</taxon>
        <taxon>Pleosporomycetidae</taxon>
        <taxon>Pleosporales</taxon>
        <taxon>Sporormiaceae</taxon>
        <taxon>Westerdykella</taxon>
    </lineage>
</organism>
<evidence type="ECO:0008006" key="3">
    <source>
        <dbReference type="Google" id="ProtNLM"/>
    </source>
</evidence>